<proteinExistence type="predicted"/>
<gene>
    <name evidence="2" type="ORF">SNR37_002741</name>
</gene>
<reference evidence="2 3" key="2">
    <citation type="submission" date="2023-12" db="EMBL/GenBank/DDBJ databases">
        <authorList>
            <consortium name="Cladostephus spongiosus"/>
            <person name="Lorente B."/>
            <person name="Cabral C."/>
            <person name="Frias J."/>
            <person name="Faria J."/>
            <person name="Toubarro D."/>
        </authorList>
    </citation>
    <scope>NUCLEOTIDE SEQUENCE [LARGE SCALE GENOMIC DNA]</scope>
    <source>
        <strain evidence="2 3">ZMCS4</strain>
    </source>
</reference>
<protein>
    <recommendedName>
        <fullName evidence="4">Lipoprotein</fullName>
    </recommendedName>
</protein>
<keyword evidence="3" id="KW-1185">Reference proteome</keyword>
<feature type="signal peptide" evidence="1">
    <location>
        <begin position="1"/>
        <end position="25"/>
    </location>
</feature>
<reference evidence="3" key="1">
    <citation type="submission" date="2023-07" db="EMBL/GenBank/DDBJ databases">
        <title>Draft genome sequence of Agarivorans aestuarii strain ZMCS4, a CAZymes producing bacteria isolated from the marine brown algae Clodostephus spongiosus.</title>
        <authorList>
            <person name="Lorente B."/>
            <person name="Cabral C."/>
            <person name="Frias J."/>
            <person name="Faria J."/>
            <person name="Toubarro D."/>
        </authorList>
    </citation>
    <scope>NUCLEOTIDE SEQUENCE [LARGE SCALE GENOMIC DNA]</scope>
    <source>
        <strain evidence="3">ZMCS4</strain>
    </source>
</reference>
<evidence type="ECO:0000313" key="3">
    <source>
        <dbReference type="Proteomes" id="UP001310248"/>
    </source>
</evidence>
<dbReference type="PROSITE" id="PS51257">
    <property type="entry name" value="PROKAR_LIPOPROTEIN"/>
    <property type="match status" value="1"/>
</dbReference>
<evidence type="ECO:0000256" key="1">
    <source>
        <dbReference type="SAM" id="SignalP"/>
    </source>
</evidence>
<sequence>MTKLNTISKSLFGLSIAIASTACSASNYDQCEHDWFNKSDQQFAADCTTMAFDDDLRVREQFAWMVFTRINQLIKDGHGVSKSNLVPQWMAWATDDDTFKTFPTFKFTETNRADITEVTSKKVLAGEVSMTDPDSANEEVTRNVVGYKYLTETAKLNTKVGVLTYLKTGNQVDMPVGSIELKASWLKVPPGGAPKGALTFKFESGEYWWRGVHIMIKMRSLKNNDDLFYSEEPSWFWTTFEFNGNPGLEYVRDKFVTQREPLSEKQRDKILKQGGISNFGFEHYSPNGTQIRYTVNAEGNVPVILGHTDMEDFAGAPNTAQPSYWASFNSSCHTCHATAAINPETETYFPFSVPVGKLTPQYYAQPSADKPNLYLGDGFMPLDFMWPIAFHAK</sequence>
<accession>A0ABU7G2V2</accession>
<comment type="caution">
    <text evidence="2">The sequence shown here is derived from an EMBL/GenBank/DDBJ whole genome shotgun (WGS) entry which is preliminary data.</text>
</comment>
<feature type="chain" id="PRO_5047181096" description="Lipoprotein" evidence="1">
    <location>
        <begin position="26"/>
        <end position="393"/>
    </location>
</feature>
<evidence type="ECO:0000313" key="2">
    <source>
        <dbReference type="EMBL" id="MEE1673324.1"/>
    </source>
</evidence>
<dbReference type="Proteomes" id="UP001310248">
    <property type="component" value="Unassembled WGS sequence"/>
</dbReference>
<dbReference type="EMBL" id="JAYDYW010000004">
    <property type="protein sequence ID" value="MEE1673324.1"/>
    <property type="molecule type" value="Genomic_DNA"/>
</dbReference>
<dbReference type="RefSeq" id="WP_329774647.1">
    <property type="nucleotide sequence ID" value="NZ_JAYDYW010000004.1"/>
</dbReference>
<evidence type="ECO:0008006" key="4">
    <source>
        <dbReference type="Google" id="ProtNLM"/>
    </source>
</evidence>
<organism evidence="2 3">
    <name type="scientific">Agarivorans aestuarii</name>
    <dbReference type="NCBI Taxonomy" id="1563703"/>
    <lineage>
        <taxon>Bacteria</taxon>
        <taxon>Pseudomonadati</taxon>
        <taxon>Pseudomonadota</taxon>
        <taxon>Gammaproteobacteria</taxon>
        <taxon>Alteromonadales</taxon>
        <taxon>Alteromonadaceae</taxon>
        <taxon>Agarivorans</taxon>
    </lineage>
</organism>
<name>A0ABU7G2V2_9ALTE</name>
<keyword evidence="1" id="KW-0732">Signal</keyword>